<protein>
    <submittedName>
        <fullName evidence="2">Uncharacterized protein</fullName>
    </submittedName>
</protein>
<feature type="transmembrane region" description="Helical" evidence="1">
    <location>
        <begin position="29"/>
        <end position="48"/>
    </location>
</feature>
<evidence type="ECO:0000313" key="2">
    <source>
        <dbReference type="EMBL" id="MBW65629.1"/>
    </source>
</evidence>
<accession>A0A2M4CK44</accession>
<reference evidence="2" key="1">
    <citation type="submission" date="2018-01" db="EMBL/GenBank/DDBJ databases">
        <title>An insight into the sialome of Amazonian anophelines.</title>
        <authorList>
            <person name="Ribeiro J.M."/>
            <person name="Scarpassa V."/>
            <person name="Calvo E."/>
        </authorList>
    </citation>
    <scope>NUCLEOTIDE SEQUENCE</scope>
</reference>
<name>A0A2M4CK44_ANODA</name>
<dbReference type="EMBL" id="GGFL01001451">
    <property type="protein sequence ID" value="MBW65629.1"/>
    <property type="molecule type" value="Transcribed_RNA"/>
</dbReference>
<organism evidence="2">
    <name type="scientific">Anopheles darlingi</name>
    <name type="common">Mosquito</name>
    <dbReference type="NCBI Taxonomy" id="43151"/>
    <lineage>
        <taxon>Eukaryota</taxon>
        <taxon>Metazoa</taxon>
        <taxon>Ecdysozoa</taxon>
        <taxon>Arthropoda</taxon>
        <taxon>Hexapoda</taxon>
        <taxon>Insecta</taxon>
        <taxon>Pterygota</taxon>
        <taxon>Neoptera</taxon>
        <taxon>Endopterygota</taxon>
        <taxon>Diptera</taxon>
        <taxon>Nematocera</taxon>
        <taxon>Culicoidea</taxon>
        <taxon>Culicidae</taxon>
        <taxon>Anophelinae</taxon>
        <taxon>Anopheles</taxon>
    </lineage>
</organism>
<keyword evidence="1" id="KW-1133">Transmembrane helix</keyword>
<dbReference type="AlphaFoldDB" id="A0A2M4CK44"/>
<keyword evidence="1" id="KW-0472">Membrane</keyword>
<sequence>MFLLDVSFFLFFVLFGFVWLFLVLGCGYAFSWFVPVGVCFSGIFWFRLVSFPCVLRQCSTVCRPFCLSFFGCPRFSGF</sequence>
<keyword evidence="1" id="KW-0812">Transmembrane</keyword>
<evidence type="ECO:0000256" key="1">
    <source>
        <dbReference type="SAM" id="Phobius"/>
    </source>
</evidence>
<proteinExistence type="predicted"/>
<feature type="transmembrane region" description="Helical" evidence="1">
    <location>
        <begin position="6"/>
        <end position="24"/>
    </location>
</feature>